<dbReference type="VEuPathDB" id="VectorBase:ASIS017327"/>
<accession>Q4ZJJ8</accession>
<evidence type="ECO:0000256" key="7">
    <source>
        <dbReference type="ARBA" id="ARBA00022940"/>
    </source>
</evidence>
<feature type="domain" description="Invertebrate defensins family profile" evidence="11">
    <location>
        <begin position="67"/>
        <end position="107"/>
    </location>
</feature>
<dbReference type="SMART" id="SM00505">
    <property type="entry name" value="Knot1"/>
    <property type="match status" value="1"/>
</dbReference>
<keyword evidence="3" id="KW-0929">Antimicrobial</keyword>
<evidence type="ECO:0000256" key="4">
    <source>
        <dbReference type="ARBA" id="ARBA00022588"/>
    </source>
</evidence>
<dbReference type="InterPro" id="IPR003614">
    <property type="entry name" value="Knottins"/>
</dbReference>
<dbReference type="GO" id="GO:0045087">
    <property type="term" value="P:innate immune response"/>
    <property type="evidence" value="ECO:0007669"/>
    <property type="project" value="UniProtKB-KW"/>
</dbReference>
<keyword evidence="5 10" id="KW-0732">Signal</keyword>
<dbReference type="GO" id="GO:0005615">
    <property type="term" value="C:extracellular space"/>
    <property type="evidence" value="ECO:0007669"/>
    <property type="project" value="TreeGrafter"/>
</dbReference>
<protein>
    <submittedName>
        <fullName evidence="12">Defensin</fullName>
    </submittedName>
</protein>
<evidence type="ECO:0000256" key="5">
    <source>
        <dbReference type="ARBA" id="ARBA00022729"/>
    </source>
</evidence>
<dbReference type="AlphaFoldDB" id="Q4ZJJ8"/>
<evidence type="ECO:0000256" key="8">
    <source>
        <dbReference type="ARBA" id="ARBA00023022"/>
    </source>
</evidence>
<dbReference type="PANTHER" id="PTHR13645">
    <property type="entry name" value="DEFENSIN"/>
    <property type="match status" value="1"/>
</dbReference>
<feature type="chain" id="PRO_5004247229" evidence="10">
    <location>
        <begin position="23"/>
        <end position="107"/>
    </location>
</feature>
<dbReference type="PROSITE" id="PS51378">
    <property type="entry name" value="INVERT_DEFENSINS"/>
    <property type="match status" value="1"/>
</dbReference>
<evidence type="ECO:0000313" key="12">
    <source>
        <dbReference type="EMBL" id="AAY21793.1"/>
    </source>
</evidence>
<feature type="signal peptide" evidence="10">
    <location>
        <begin position="1"/>
        <end position="22"/>
    </location>
</feature>
<organism evidence="12">
    <name type="scientific">Anopheles sinensis</name>
    <name type="common">Mosquito</name>
    <dbReference type="NCBI Taxonomy" id="74873"/>
    <lineage>
        <taxon>Eukaryota</taxon>
        <taxon>Metazoa</taxon>
        <taxon>Ecdysozoa</taxon>
        <taxon>Arthropoda</taxon>
        <taxon>Hexapoda</taxon>
        <taxon>Insecta</taxon>
        <taxon>Pterygota</taxon>
        <taxon>Neoptera</taxon>
        <taxon>Endopterygota</taxon>
        <taxon>Diptera</taxon>
        <taxon>Nematocera</taxon>
        <taxon>Culicoidea</taxon>
        <taxon>Culicidae</taxon>
        <taxon>Anophelinae</taxon>
        <taxon>Anopheles</taxon>
    </lineage>
</organism>
<keyword evidence="9" id="KW-1015">Disulfide bond</keyword>
<dbReference type="VEuPathDB" id="VectorBase:ASIC005963"/>
<keyword evidence="6" id="KW-0391">Immunity</keyword>
<comment type="subcellular location">
    <subcellularLocation>
        <location evidence="1">Secreted</location>
    </subcellularLocation>
</comment>
<evidence type="ECO:0000256" key="6">
    <source>
        <dbReference type="ARBA" id="ARBA00022859"/>
    </source>
</evidence>
<evidence type="ECO:0000256" key="10">
    <source>
        <dbReference type="SAM" id="SignalP"/>
    </source>
</evidence>
<evidence type="ECO:0000256" key="1">
    <source>
        <dbReference type="ARBA" id="ARBA00004613"/>
    </source>
</evidence>
<keyword evidence="2" id="KW-0964">Secreted</keyword>
<evidence type="ECO:0000256" key="2">
    <source>
        <dbReference type="ARBA" id="ARBA00022525"/>
    </source>
</evidence>
<dbReference type="GO" id="GO:0050830">
    <property type="term" value="P:defense response to Gram-positive bacterium"/>
    <property type="evidence" value="ECO:0007669"/>
    <property type="project" value="UniProtKB-ARBA"/>
</dbReference>
<dbReference type="EMBL" id="DQ002892">
    <property type="protein sequence ID" value="AAY21793.1"/>
    <property type="molecule type" value="mRNA"/>
</dbReference>
<dbReference type="Gene3D" id="3.30.30.10">
    <property type="entry name" value="Knottin, scorpion toxin-like"/>
    <property type="match status" value="1"/>
</dbReference>
<dbReference type="Pfam" id="PF01097">
    <property type="entry name" value="Defensin_2"/>
    <property type="match status" value="1"/>
</dbReference>
<sequence length="107" mass="11190">MFCKNTLALAKTGIVLVVVVLAVCSNGYPAGQTEPEENGALVVETGPEPDQSSLVADVLEGHQRFKRATCDLTSGTNIGSSACAAHCIVKGFRGGYCNDKLVCVCRN</sequence>
<evidence type="ECO:0000256" key="9">
    <source>
        <dbReference type="ARBA" id="ARBA00023157"/>
    </source>
</evidence>
<dbReference type="CDD" id="cd21806">
    <property type="entry name" value="DEFL_defensin-like"/>
    <property type="match status" value="1"/>
</dbReference>
<keyword evidence="4" id="KW-0399">Innate immunity</keyword>
<dbReference type="InterPro" id="IPR036574">
    <property type="entry name" value="Scorpion_toxin-like_sf"/>
</dbReference>
<evidence type="ECO:0000256" key="3">
    <source>
        <dbReference type="ARBA" id="ARBA00022529"/>
    </source>
</evidence>
<name>Q4ZJJ8_ANOSI</name>
<dbReference type="SUPFAM" id="SSF57095">
    <property type="entry name" value="Scorpion toxin-like"/>
    <property type="match status" value="1"/>
</dbReference>
<dbReference type="InterPro" id="IPR001542">
    <property type="entry name" value="Defensin_invertebrate/fungal"/>
</dbReference>
<dbReference type="PANTHER" id="PTHR13645:SF0">
    <property type="entry name" value="DEFENSIN"/>
    <property type="match status" value="1"/>
</dbReference>
<proteinExistence type="evidence at transcript level"/>
<keyword evidence="8" id="KW-0044">Antibiotic</keyword>
<evidence type="ECO:0000259" key="11">
    <source>
        <dbReference type="PROSITE" id="PS51378"/>
    </source>
</evidence>
<reference evidence="12" key="1">
    <citation type="submission" date="2005-04" db="EMBL/GenBank/DDBJ databases">
        <title>Anopheles sinensis defensin.</title>
        <authorList>
            <person name="Chen X."/>
            <person name="Zhang Y."/>
            <person name="Yan X."/>
        </authorList>
    </citation>
    <scope>NUCLEOTIDE SEQUENCE</scope>
</reference>
<keyword evidence="7" id="KW-0211">Defensin</keyword>
<dbReference type="FunFam" id="3.30.30.10:FF:000005">
    <property type="entry name" value="Defensin"/>
    <property type="match status" value="1"/>
</dbReference>
<dbReference type="GO" id="GO:0006959">
    <property type="term" value="P:humoral immune response"/>
    <property type="evidence" value="ECO:0007669"/>
    <property type="project" value="TreeGrafter"/>
</dbReference>